<protein>
    <recommendedName>
        <fullName evidence="3">Outer membrane protein beta-barrel domain-containing protein</fullName>
    </recommendedName>
</protein>
<dbReference type="Pfam" id="PF13568">
    <property type="entry name" value="OMP_b-brl_2"/>
    <property type="match status" value="1"/>
</dbReference>
<organism evidence="4">
    <name type="scientific">bioreactor metagenome</name>
    <dbReference type="NCBI Taxonomy" id="1076179"/>
    <lineage>
        <taxon>unclassified sequences</taxon>
        <taxon>metagenomes</taxon>
        <taxon>ecological metagenomes</taxon>
    </lineage>
</organism>
<evidence type="ECO:0000259" key="3">
    <source>
        <dbReference type="Pfam" id="PF13568"/>
    </source>
</evidence>
<feature type="compositionally biased region" description="Polar residues" evidence="1">
    <location>
        <begin position="116"/>
        <end position="131"/>
    </location>
</feature>
<name>A0A644VS25_9ZZZZ</name>
<keyword evidence="2" id="KW-0812">Transmembrane</keyword>
<accession>A0A644VS25</accession>
<evidence type="ECO:0000256" key="1">
    <source>
        <dbReference type="SAM" id="MobiDB-lite"/>
    </source>
</evidence>
<sequence length="431" mass="48234">MEEVKHNQDPDVFSEKIRQKLENHTMPVDADIWKGIQKRMATPKRIVPAWLYMSVAVAAGLALLFSVGNFIYLRDDLIPVSEEIAQHRKEAQQFVVTPEQPVQRESVGATPDAAPQKQSVAHVQQSTTKSVPVSEPAGISIADRLQSIPTEEVPENITVTSEISQEEVIEEKTIVAEVIPEQEVRTEPAQRKQIRNLPLPEEKHADWTASTVKKKRKSVSLALEMGSGVASSSVSVPGRSRAYRSEGLVSLPTGVSNVLTPNHFRNKDYLPPFTAGLSAQIPLNEQVSVKSGMMYTNLMTRLSGSRAGDYRAEVNLHYLGIPADLVWSFFKQHKWEMYVSGGGMIEKGIRTEFKQYQNWDDVEMKTSANTDVDGVQWSLNGTLGIGYLLQKNIALFFDPKLSYYFENDQPYSIRKELPVLVSLNTGLRMSF</sequence>
<dbReference type="EMBL" id="VSSQ01000384">
    <property type="protein sequence ID" value="MPL93213.1"/>
    <property type="molecule type" value="Genomic_DNA"/>
</dbReference>
<feature type="region of interest" description="Disordered" evidence="1">
    <location>
        <begin position="98"/>
        <end position="135"/>
    </location>
</feature>
<dbReference type="AlphaFoldDB" id="A0A644VS25"/>
<proteinExistence type="predicted"/>
<gene>
    <name evidence="4" type="ORF">SDC9_39339</name>
</gene>
<feature type="transmembrane region" description="Helical" evidence="2">
    <location>
        <begin position="49"/>
        <end position="72"/>
    </location>
</feature>
<evidence type="ECO:0000313" key="4">
    <source>
        <dbReference type="EMBL" id="MPL93213.1"/>
    </source>
</evidence>
<feature type="domain" description="Outer membrane protein beta-barrel" evidence="3">
    <location>
        <begin position="262"/>
        <end position="404"/>
    </location>
</feature>
<comment type="caution">
    <text evidence="4">The sequence shown here is derived from an EMBL/GenBank/DDBJ whole genome shotgun (WGS) entry which is preliminary data.</text>
</comment>
<keyword evidence="2" id="KW-0472">Membrane</keyword>
<dbReference type="InterPro" id="IPR025665">
    <property type="entry name" value="Beta-barrel_OMP_2"/>
</dbReference>
<reference evidence="4" key="1">
    <citation type="submission" date="2019-08" db="EMBL/GenBank/DDBJ databases">
        <authorList>
            <person name="Kucharzyk K."/>
            <person name="Murdoch R.W."/>
            <person name="Higgins S."/>
            <person name="Loffler F."/>
        </authorList>
    </citation>
    <scope>NUCLEOTIDE SEQUENCE</scope>
</reference>
<keyword evidence="2" id="KW-1133">Transmembrane helix</keyword>
<evidence type="ECO:0000256" key="2">
    <source>
        <dbReference type="SAM" id="Phobius"/>
    </source>
</evidence>